<dbReference type="EMBL" id="JARVKF010000057">
    <property type="protein sequence ID" value="KAK9423925.1"/>
    <property type="molecule type" value="Genomic_DNA"/>
</dbReference>
<evidence type="ECO:0000313" key="3">
    <source>
        <dbReference type="Proteomes" id="UP001408356"/>
    </source>
</evidence>
<organism evidence="2 3">
    <name type="scientific">Seiridium unicorne</name>
    <dbReference type="NCBI Taxonomy" id="138068"/>
    <lineage>
        <taxon>Eukaryota</taxon>
        <taxon>Fungi</taxon>
        <taxon>Dikarya</taxon>
        <taxon>Ascomycota</taxon>
        <taxon>Pezizomycotina</taxon>
        <taxon>Sordariomycetes</taxon>
        <taxon>Xylariomycetidae</taxon>
        <taxon>Amphisphaeriales</taxon>
        <taxon>Sporocadaceae</taxon>
        <taxon>Seiridium</taxon>
    </lineage>
</organism>
<proteinExistence type="predicted"/>
<gene>
    <name evidence="2" type="ORF">SUNI508_03941</name>
</gene>
<keyword evidence="1" id="KW-0732">Signal</keyword>
<reference evidence="2 3" key="1">
    <citation type="journal article" date="2024" name="J. Plant Pathol.">
        <title>Sequence and assembly of the genome of Seiridium unicorne, isolate CBS 538.82, causal agent of cypress canker disease.</title>
        <authorList>
            <person name="Scali E."/>
            <person name="Rocca G.D."/>
            <person name="Danti R."/>
            <person name="Garbelotto M."/>
            <person name="Barberini S."/>
            <person name="Baroncelli R."/>
            <person name="Emiliani G."/>
        </authorList>
    </citation>
    <scope>NUCLEOTIDE SEQUENCE [LARGE SCALE GENOMIC DNA]</scope>
    <source>
        <strain evidence="2 3">BM-138-508</strain>
    </source>
</reference>
<keyword evidence="2" id="KW-0378">Hydrolase</keyword>
<comment type="caution">
    <text evidence="2">The sequence shown here is derived from an EMBL/GenBank/DDBJ whole genome shotgun (WGS) entry which is preliminary data.</text>
</comment>
<dbReference type="CDD" id="cd08983">
    <property type="entry name" value="GH43_Bt3655-like"/>
    <property type="match status" value="1"/>
</dbReference>
<sequence>MRAFSLLSAACVGVLAAAIPIAERDTTYVGYLVSTFTDADPEVQQYLSNGNSAYSFRFLNNGTPILASTVGTKAVRDIFLATNTARSEFYLLATDLDINASGFSWDAATRTGSRGIVVWKSTDLITWSASSLVTVETSTAGMVGEIERLTCFLLRRWAPSAVWDDATSQYYVFWSSRHYSSSDTDHTGTATLDKIRYATTQDFETFSAPADYVALSDTPLIDQEFQYLGTAGSYARFLKNETTLQVYEEISTDGLFGTWTRVGGYVTTDSPREGPASFQDNTTPDLYHLWLDNYTEYVPYESTSITTGVWAAESVSGFPTGLKHGSVTPLTQTEYDTIAAKYPS</sequence>
<name>A0ABR2VAH8_9PEZI</name>
<keyword evidence="3" id="KW-1185">Reference proteome</keyword>
<dbReference type="Proteomes" id="UP001408356">
    <property type="component" value="Unassembled WGS sequence"/>
</dbReference>
<dbReference type="PANTHER" id="PTHR43301:SF8">
    <property type="entry name" value="ARABINOSIDASE-RELATED"/>
    <property type="match status" value="1"/>
</dbReference>
<evidence type="ECO:0000313" key="2">
    <source>
        <dbReference type="EMBL" id="KAK9423925.1"/>
    </source>
</evidence>
<dbReference type="Gene3D" id="2.115.10.20">
    <property type="entry name" value="Glycosyl hydrolase domain, family 43"/>
    <property type="match status" value="1"/>
</dbReference>
<dbReference type="InterPro" id="IPR050727">
    <property type="entry name" value="GH43_arabinanases"/>
</dbReference>
<feature type="signal peptide" evidence="1">
    <location>
        <begin position="1"/>
        <end position="16"/>
    </location>
</feature>
<protein>
    <submittedName>
        <fullName evidence="2">Family 43 glycoside hydrolase</fullName>
    </submittedName>
</protein>
<dbReference type="PANTHER" id="PTHR43301">
    <property type="entry name" value="ARABINAN ENDO-1,5-ALPHA-L-ARABINOSIDASE"/>
    <property type="match status" value="1"/>
</dbReference>
<dbReference type="GO" id="GO:0016787">
    <property type="term" value="F:hydrolase activity"/>
    <property type="evidence" value="ECO:0007669"/>
    <property type="project" value="UniProtKB-KW"/>
</dbReference>
<feature type="chain" id="PRO_5047483924" evidence="1">
    <location>
        <begin position="17"/>
        <end position="344"/>
    </location>
</feature>
<dbReference type="InterPro" id="IPR023296">
    <property type="entry name" value="Glyco_hydro_beta-prop_sf"/>
</dbReference>
<accession>A0ABR2VAH8</accession>
<dbReference type="SUPFAM" id="SSF75005">
    <property type="entry name" value="Arabinanase/levansucrase/invertase"/>
    <property type="match status" value="1"/>
</dbReference>
<evidence type="ECO:0000256" key="1">
    <source>
        <dbReference type="SAM" id="SignalP"/>
    </source>
</evidence>